<dbReference type="PROSITE" id="PS00668">
    <property type="entry name" value="COMPLEX1_ND1_2"/>
    <property type="match status" value="1"/>
</dbReference>
<geneLocation type="mitochondrion" evidence="15"/>
<evidence type="ECO:0000256" key="7">
    <source>
        <dbReference type="ARBA" id="ARBA00022792"/>
    </source>
</evidence>
<comment type="similarity">
    <text evidence="3 12">Belongs to the complex I subunit 1 family.</text>
</comment>
<comment type="function">
    <text evidence="1">Core subunit of the mitochondrial membrane respiratory chain NADH dehydrogenase (Complex I) that is believed to belong to the minimal assembly required for catalysis. Complex I functions in the transfer of electrons from NADH to the respiratory chain. The immediate electron acceptor for the enzyme is believed to be ubiquinone.</text>
</comment>
<evidence type="ECO:0000256" key="2">
    <source>
        <dbReference type="ARBA" id="ARBA00004448"/>
    </source>
</evidence>
<organism evidence="15">
    <name type="scientific">Homotoma ficus</name>
    <dbReference type="NCBI Taxonomy" id="2218120"/>
    <lineage>
        <taxon>Eukaryota</taxon>
        <taxon>Metazoa</taxon>
        <taxon>Ecdysozoa</taxon>
        <taxon>Arthropoda</taxon>
        <taxon>Hexapoda</taxon>
        <taxon>Insecta</taxon>
        <taxon>Pterygota</taxon>
        <taxon>Neoptera</taxon>
        <taxon>Paraneoptera</taxon>
        <taxon>Hemiptera</taxon>
        <taxon>Sternorrhyncha</taxon>
        <taxon>Psylloidea</taxon>
        <taxon>Carsidaridae</taxon>
        <taxon>Homotominae</taxon>
        <taxon>Homotoma</taxon>
    </lineage>
</organism>
<evidence type="ECO:0000256" key="1">
    <source>
        <dbReference type="ARBA" id="ARBA00003257"/>
    </source>
</evidence>
<evidence type="ECO:0000256" key="8">
    <source>
        <dbReference type="ARBA" id="ARBA00022989"/>
    </source>
</evidence>
<evidence type="ECO:0000256" key="4">
    <source>
        <dbReference type="ARBA" id="ARBA00021009"/>
    </source>
</evidence>
<keyword evidence="10 13" id="KW-0496">Mitochondrion</keyword>
<feature type="transmembrane region" description="Helical" evidence="14">
    <location>
        <begin position="146"/>
        <end position="164"/>
    </location>
</feature>
<keyword evidence="6 12" id="KW-0812">Transmembrane</keyword>
<dbReference type="GO" id="GO:0008137">
    <property type="term" value="F:NADH dehydrogenase (ubiquinone) activity"/>
    <property type="evidence" value="ECO:0007669"/>
    <property type="project" value="UniProtKB-EC"/>
</dbReference>
<evidence type="ECO:0000256" key="14">
    <source>
        <dbReference type="SAM" id="Phobius"/>
    </source>
</evidence>
<sequence length="305" mass="35800">MWLNLLVCMVMSFFLLLSVAFFTLFERKILGFIQLRKGPNKVGFKGVFQPFSDAVKLFTKEFNYPWKSNFYPYWVSPFLALIISLFFWLCFPYIYLITSWDYGILFLFSMMSFSVYSVMISGWFSNSCYSVLGSIRCIAQSISYEVSFFLMVLCLIYFTCSMNLHDFLNFQKENVLLFLHFPVFIMFLVSFLAELNRTPFDFSEGESELVSGFNVEYGGVGFSFIFLAEYLMILFASMLICFLFLGVSSSKLYFYMLFCLMGGFFILIRASLPRYRYDKLMDMCWKGYLTCTLNFILFYGSISFV</sequence>
<feature type="transmembrane region" description="Helical" evidence="14">
    <location>
        <begin position="284"/>
        <end position="302"/>
    </location>
</feature>
<proteinExistence type="inferred from homology"/>
<feature type="transmembrane region" description="Helical" evidence="14">
    <location>
        <begin position="176"/>
        <end position="196"/>
    </location>
</feature>
<evidence type="ECO:0000256" key="6">
    <source>
        <dbReference type="ARBA" id="ARBA00022692"/>
    </source>
</evidence>
<evidence type="ECO:0000256" key="3">
    <source>
        <dbReference type="ARBA" id="ARBA00010535"/>
    </source>
</evidence>
<dbReference type="AlphaFoldDB" id="A0A344A2F6"/>
<dbReference type="EC" id="7.1.1.2" evidence="13"/>
<dbReference type="InterPro" id="IPR018086">
    <property type="entry name" value="NADH_UbQ_OxRdtase_su1_CS"/>
</dbReference>
<comment type="catalytic activity">
    <reaction evidence="13">
        <text>a ubiquinone + NADH + 5 H(+)(in) = a ubiquinol + NAD(+) + 4 H(+)(out)</text>
        <dbReference type="Rhea" id="RHEA:29091"/>
        <dbReference type="Rhea" id="RHEA-COMP:9565"/>
        <dbReference type="Rhea" id="RHEA-COMP:9566"/>
        <dbReference type="ChEBI" id="CHEBI:15378"/>
        <dbReference type="ChEBI" id="CHEBI:16389"/>
        <dbReference type="ChEBI" id="CHEBI:17976"/>
        <dbReference type="ChEBI" id="CHEBI:57540"/>
        <dbReference type="ChEBI" id="CHEBI:57945"/>
        <dbReference type="EC" id="7.1.1.2"/>
    </reaction>
</comment>
<dbReference type="GO" id="GO:0009060">
    <property type="term" value="P:aerobic respiration"/>
    <property type="evidence" value="ECO:0007669"/>
    <property type="project" value="TreeGrafter"/>
</dbReference>
<feature type="transmembrane region" description="Helical" evidence="14">
    <location>
        <begin position="70"/>
        <end position="96"/>
    </location>
</feature>
<feature type="transmembrane region" description="Helical" evidence="14">
    <location>
        <begin position="102"/>
        <end position="125"/>
    </location>
</feature>
<dbReference type="HAMAP" id="MF_01350">
    <property type="entry name" value="NDH1_NuoH"/>
    <property type="match status" value="1"/>
</dbReference>
<protein>
    <recommendedName>
        <fullName evidence="4 13">NADH-ubiquinone oxidoreductase chain 1</fullName>
        <ecNumber evidence="13">7.1.1.2</ecNumber>
    </recommendedName>
</protein>
<name>A0A344A2F6_9HEMI</name>
<dbReference type="InterPro" id="IPR001694">
    <property type="entry name" value="NADH_UbQ_OxRdtase_su1/FPO"/>
</dbReference>
<keyword evidence="12" id="KW-0520">NAD</keyword>
<evidence type="ECO:0000256" key="10">
    <source>
        <dbReference type="ARBA" id="ARBA00023128"/>
    </source>
</evidence>
<accession>A0A344A2F6</accession>
<keyword evidence="11 14" id="KW-0472">Membrane</keyword>
<dbReference type="GO" id="GO:0005743">
    <property type="term" value="C:mitochondrial inner membrane"/>
    <property type="evidence" value="ECO:0007669"/>
    <property type="project" value="UniProtKB-SubCell"/>
</dbReference>
<dbReference type="EMBL" id="MG989227">
    <property type="protein sequence ID" value="AWU48947.1"/>
    <property type="molecule type" value="Genomic_DNA"/>
</dbReference>
<dbReference type="GO" id="GO:0003954">
    <property type="term" value="F:NADH dehydrogenase activity"/>
    <property type="evidence" value="ECO:0007669"/>
    <property type="project" value="TreeGrafter"/>
</dbReference>
<feature type="transmembrane region" description="Helical" evidence="14">
    <location>
        <begin position="217"/>
        <end position="246"/>
    </location>
</feature>
<keyword evidence="9 13" id="KW-0830">Ubiquinone</keyword>
<feature type="transmembrane region" description="Helical" evidence="14">
    <location>
        <begin position="252"/>
        <end position="272"/>
    </location>
</feature>
<evidence type="ECO:0000313" key="15">
    <source>
        <dbReference type="EMBL" id="AWU48947.1"/>
    </source>
</evidence>
<evidence type="ECO:0000256" key="11">
    <source>
        <dbReference type="ARBA" id="ARBA00023136"/>
    </source>
</evidence>
<reference evidence="15" key="1">
    <citation type="submission" date="2018-02" db="EMBL/GenBank/DDBJ databases">
        <title>Resolving the psyllid tree of life: Phylogenomic analysis of the superfamily Psylloidea (Hemiptera).</title>
        <authorList>
            <person name="Percy D.M."/>
            <person name="Sveinsson S."/>
            <person name="Lemmon A.R."/>
            <person name="Lemmon E.M."/>
            <person name="Ouvrard D."/>
            <person name="Burckhardt D."/>
        </authorList>
    </citation>
    <scope>NUCLEOTIDE SEQUENCE</scope>
    <source>
        <strain evidence="15">DP2.nwbl.00956_circ</strain>
    </source>
</reference>
<evidence type="ECO:0000256" key="13">
    <source>
        <dbReference type="RuleBase" id="RU000473"/>
    </source>
</evidence>
<keyword evidence="8 14" id="KW-1133">Transmembrane helix</keyword>
<comment type="subcellular location">
    <subcellularLocation>
        <location evidence="2 12">Mitochondrion inner membrane</location>
        <topology evidence="2 12">Multi-pass membrane protein</topology>
    </subcellularLocation>
</comment>
<keyword evidence="5" id="KW-0813">Transport</keyword>
<evidence type="ECO:0000256" key="9">
    <source>
        <dbReference type="ARBA" id="ARBA00023075"/>
    </source>
</evidence>
<dbReference type="PANTHER" id="PTHR11432:SF3">
    <property type="entry name" value="NADH-UBIQUINONE OXIDOREDUCTASE CHAIN 1"/>
    <property type="match status" value="1"/>
</dbReference>
<keyword evidence="7" id="KW-0999">Mitochondrion inner membrane</keyword>
<evidence type="ECO:0000256" key="5">
    <source>
        <dbReference type="ARBA" id="ARBA00022448"/>
    </source>
</evidence>
<dbReference type="Pfam" id="PF00146">
    <property type="entry name" value="NADHdh"/>
    <property type="match status" value="1"/>
</dbReference>
<evidence type="ECO:0000256" key="12">
    <source>
        <dbReference type="RuleBase" id="RU000471"/>
    </source>
</evidence>
<gene>
    <name evidence="15" type="primary">nad1</name>
</gene>
<dbReference type="PROSITE" id="PS00667">
    <property type="entry name" value="COMPLEX1_ND1_1"/>
    <property type="match status" value="1"/>
</dbReference>
<feature type="transmembrane region" description="Helical" evidence="14">
    <location>
        <begin position="6"/>
        <end position="25"/>
    </location>
</feature>
<dbReference type="PANTHER" id="PTHR11432">
    <property type="entry name" value="NADH DEHYDROGENASE SUBUNIT 1"/>
    <property type="match status" value="1"/>
</dbReference>